<evidence type="ECO:0000256" key="1">
    <source>
        <dbReference type="ARBA" id="ARBA00022729"/>
    </source>
</evidence>
<feature type="domain" description="Solute-binding protein family 3/N-terminal" evidence="3">
    <location>
        <begin position="26"/>
        <end position="246"/>
    </location>
</feature>
<dbReference type="Proteomes" id="UP001597295">
    <property type="component" value="Unassembled WGS sequence"/>
</dbReference>
<keyword evidence="1 2" id="KW-0732">Signal</keyword>
<dbReference type="PANTHER" id="PTHR35936:SF19">
    <property type="entry name" value="AMINO-ACID-BINDING PROTEIN YXEM-RELATED"/>
    <property type="match status" value="1"/>
</dbReference>
<dbReference type="SUPFAM" id="SSF53850">
    <property type="entry name" value="Periplasmic binding protein-like II"/>
    <property type="match status" value="1"/>
</dbReference>
<gene>
    <name evidence="4" type="ORF">ACFSM5_12640</name>
</gene>
<feature type="chain" id="PRO_5047384080" evidence="2">
    <location>
        <begin position="24"/>
        <end position="253"/>
    </location>
</feature>
<feature type="signal peptide" evidence="2">
    <location>
        <begin position="1"/>
        <end position="23"/>
    </location>
</feature>
<keyword evidence="5" id="KW-1185">Reference proteome</keyword>
<name>A0ABW5DWY4_9PROT</name>
<protein>
    <submittedName>
        <fullName evidence="4">Substrate-binding periplasmic protein</fullName>
    </submittedName>
</protein>
<dbReference type="RefSeq" id="WP_379876772.1">
    <property type="nucleotide sequence ID" value="NZ_JBHUIP010000012.1"/>
</dbReference>
<proteinExistence type="predicted"/>
<dbReference type="Gene3D" id="3.40.190.10">
    <property type="entry name" value="Periplasmic binding protein-like II"/>
    <property type="match status" value="2"/>
</dbReference>
<dbReference type="PANTHER" id="PTHR35936">
    <property type="entry name" value="MEMBRANE-BOUND LYTIC MUREIN TRANSGLYCOSYLASE F"/>
    <property type="match status" value="1"/>
</dbReference>
<evidence type="ECO:0000313" key="5">
    <source>
        <dbReference type="Proteomes" id="UP001597295"/>
    </source>
</evidence>
<dbReference type="InterPro" id="IPR001638">
    <property type="entry name" value="Solute-binding_3/MltF_N"/>
</dbReference>
<organism evidence="4 5">
    <name type="scientific">Lacibacterium aquatile</name>
    <dbReference type="NCBI Taxonomy" id="1168082"/>
    <lineage>
        <taxon>Bacteria</taxon>
        <taxon>Pseudomonadati</taxon>
        <taxon>Pseudomonadota</taxon>
        <taxon>Alphaproteobacteria</taxon>
        <taxon>Rhodospirillales</taxon>
        <taxon>Rhodospirillaceae</taxon>
    </lineage>
</organism>
<evidence type="ECO:0000256" key="2">
    <source>
        <dbReference type="SAM" id="SignalP"/>
    </source>
</evidence>
<sequence length="253" mass="27879">MTRIVKILTSLCLLAGLTAPATAQELRIGLRPVPPYVMTGADGRFLGLEHDVIAEALRRVGVKMDVHLYPLSRLVYAYDGLKEVDAAAPMIPSFNVDGTLSKSYLRYRNIIATMKSRNIPMVGLESFGGLKMMAFQNARTVLGQEFQMAVMKAASYAEQANQDLQLLNLLAGRVDAIVGEQRIFQYYYSAANPHGPSYHDVVMETPVGAETAYSVAFRDASLARRFDIALDAMTADGTLAEMHKQYNQLLPIN</sequence>
<accession>A0ABW5DWY4</accession>
<dbReference type="Pfam" id="PF00497">
    <property type="entry name" value="SBP_bac_3"/>
    <property type="match status" value="1"/>
</dbReference>
<comment type="caution">
    <text evidence="4">The sequence shown here is derived from an EMBL/GenBank/DDBJ whole genome shotgun (WGS) entry which is preliminary data.</text>
</comment>
<dbReference type="EMBL" id="JBHUIP010000012">
    <property type="protein sequence ID" value="MFD2263740.1"/>
    <property type="molecule type" value="Genomic_DNA"/>
</dbReference>
<evidence type="ECO:0000313" key="4">
    <source>
        <dbReference type="EMBL" id="MFD2263740.1"/>
    </source>
</evidence>
<evidence type="ECO:0000259" key="3">
    <source>
        <dbReference type="Pfam" id="PF00497"/>
    </source>
</evidence>
<reference evidence="5" key="1">
    <citation type="journal article" date="2019" name="Int. J. Syst. Evol. Microbiol.">
        <title>The Global Catalogue of Microorganisms (GCM) 10K type strain sequencing project: providing services to taxonomists for standard genome sequencing and annotation.</title>
        <authorList>
            <consortium name="The Broad Institute Genomics Platform"/>
            <consortium name="The Broad Institute Genome Sequencing Center for Infectious Disease"/>
            <person name="Wu L."/>
            <person name="Ma J."/>
        </authorList>
    </citation>
    <scope>NUCLEOTIDE SEQUENCE [LARGE SCALE GENOMIC DNA]</scope>
    <source>
        <strain evidence="5">CGMCC 1.19062</strain>
    </source>
</reference>